<evidence type="ECO:0000259" key="14">
    <source>
        <dbReference type="PROSITE" id="PS50885"/>
    </source>
</evidence>
<dbReference type="PROSITE" id="PS50109">
    <property type="entry name" value="HIS_KIN"/>
    <property type="match status" value="1"/>
</dbReference>
<evidence type="ECO:0000256" key="3">
    <source>
        <dbReference type="ARBA" id="ARBA00012438"/>
    </source>
</evidence>
<keyword evidence="5" id="KW-0808">Transferase</keyword>
<evidence type="ECO:0000256" key="6">
    <source>
        <dbReference type="ARBA" id="ARBA00022692"/>
    </source>
</evidence>
<dbReference type="Proteomes" id="UP000763641">
    <property type="component" value="Unassembled WGS sequence"/>
</dbReference>
<evidence type="ECO:0000259" key="13">
    <source>
        <dbReference type="PROSITE" id="PS50109"/>
    </source>
</evidence>
<evidence type="ECO:0000256" key="5">
    <source>
        <dbReference type="ARBA" id="ARBA00022679"/>
    </source>
</evidence>
<evidence type="ECO:0000256" key="9">
    <source>
        <dbReference type="ARBA" id="ARBA00023012"/>
    </source>
</evidence>
<dbReference type="Gene3D" id="1.10.287.130">
    <property type="match status" value="1"/>
</dbReference>
<feature type="transmembrane region" description="Helical" evidence="12">
    <location>
        <begin position="167"/>
        <end position="190"/>
    </location>
</feature>
<dbReference type="InterPro" id="IPR004358">
    <property type="entry name" value="Sig_transdc_His_kin-like_C"/>
</dbReference>
<dbReference type="Gene3D" id="3.30.565.10">
    <property type="entry name" value="Histidine kinase-like ATPase, C-terminal domain"/>
    <property type="match status" value="1"/>
</dbReference>
<dbReference type="EC" id="2.7.13.3" evidence="3"/>
<comment type="subcellular location">
    <subcellularLocation>
        <location evidence="2">Membrane</location>
    </subcellularLocation>
</comment>
<name>A0ABS2D4M1_9SPHN</name>
<feature type="domain" description="HAMP" evidence="14">
    <location>
        <begin position="191"/>
        <end position="242"/>
    </location>
</feature>
<keyword evidence="16" id="KW-1185">Reference proteome</keyword>
<dbReference type="InterPro" id="IPR003594">
    <property type="entry name" value="HATPase_dom"/>
</dbReference>
<keyword evidence="6 12" id="KW-0812">Transmembrane</keyword>
<dbReference type="PANTHER" id="PTHR45436:SF5">
    <property type="entry name" value="SENSOR HISTIDINE KINASE TRCS"/>
    <property type="match status" value="1"/>
</dbReference>
<protein>
    <recommendedName>
        <fullName evidence="3">histidine kinase</fullName>
        <ecNumber evidence="3">2.7.13.3</ecNumber>
    </recommendedName>
</protein>
<keyword evidence="4" id="KW-0597">Phosphoprotein</keyword>
<evidence type="ECO:0000256" key="11">
    <source>
        <dbReference type="SAM" id="MobiDB-lite"/>
    </source>
</evidence>
<comment type="caution">
    <text evidence="15">The sequence shown here is derived from an EMBL/GenBank/DDBJ whole genome shotgun (WGS) entry which is preliminary data.</text>
</comment>
<evidence type="ECO:0000313" key="16">
    <source>
        <dbReference type="Proteomes" id="UP000763641"/>
    </source>
</evidence>
<keyword evidence="9" id="KW-0902">Two-component regulatory system</keyword>
<evidence type="ECO:0000256" key="8">
    <source>
        <dbReference type="ARBA" id="ARBA00022989"/>
    </source>
</evidence>
<dbReference type="EMBL" id="JAFEMC010000001">
    <property type="protein sequence ID" value="MBM6575871.1"/>
    <property type="molecule type" value="Genomic_DNA"/>
</dbReference>
<sequence>MTLLPKSLRGRLLVTAGAALVVALAFAGIAIGHVLERFVTQNLDERLDAQIAVVARAIRPDGSIAPLAAVDLPPFDRPGSGWTWRIDAPGGSLASRSAMSPLRLRRQRGEHHGPDRVGPDGPQPFEARADDGDRVHGRALVIPTTRGDATVSATGPRDVVERPLREAIVPLATSLLLLGAGLALAIFVQLRLGLKPLDKIAAMLAEIRDGRRERIDVDEPTELRPMLAELNALIDANRLALERARGHTANLAHGLKTPLAALRLDIAAAGLDDSPIAAHAARIEGQVRHHLGRARAASLAAASSASVPLAPVVADLVAALARIHADRSIIATASIADDLSVRADRQDVEEALGNLIDNAWRHARAHVTIGASATTGTVHIVIADDGPGIPPDRLAQVAQPGQRLDERGDGHGFGIPIARELVELAGGTLAVRNGQVGLEVVVELPLARVR</sequence>
<evidence type="ECO:0000256" key="10">
    <source>
        <dbReference type="ARBA" id="ARBA00023136"/>
    </source>
</evidence>
<dbReference type="InterPro" id="IPR050428">
    <property type="entry name" value="TCS_sensor_his_kinase"/>
</dbReference>
<reference evidence="15 16" key="1">
    <citation type="submission" date="2020-12" db="EMBL/GenBank/DDBJ databases">
        <title>Sphingomonas sp.</title>
        <authorList>
            <person name="Kim M.K."/>
        </authorList>
    </citation>
    <scope>NUCLEOTIDE SEQUENCE [LARGE SCALE GENOMIC DNA]</scope>
    <source>
        <strain evidence="15 16">BT552</strain>
    </source>
</reference>
<proteinExistence type="predicted"/>
<keyword evidence="10 12" id="KW-0472">Membrane</keyword>
<feature type="region of interest" description="Disordered" evidence="11">
    <location>
        <begin position="107"/>
        <end position="130"/>
    </location>
</feature>
<dbReference type="PRINTS" id="PR00344">
    <property type="entry name" value="BCTRLSENSOR"/>
</dbReference>
<dbReference type="InterPro" id="IPR036890">
    <property type="entry name" value="HATPase_C_sf"/>
</dbReference>
<keyword evidence="8 12" id="KW-1133">Transmembrane helix</keyword>
<dbReference type="InterPro" id="IPR005467">
    <property type="entry name" value="His_kinase_dom"/>
</dbReference>
<comment type="catalytic activity">
    <reaction evidence="1">
        <text>ATP + protein L-histidine = ADP + protein N-phospho-L-histidine.</text>
        <dbReference type="EC" id="2.7.13.3"/>
    </reaction>
</comment>
<dbReference type="InterPro" id="IPR003660">
    <property type="entry name" value="HAMP_dom"/>
</dbReference>
<dbReference type="Pfam" id="PF02518">
    <property type="entry name" value="HATPase_c"/>
    <property type="match status" value="1"/>
</dbReference>
<keyword evidence="7 15" id="KW-0418">Kinase</keyword>
<evidence type="ECO:0000313" key="15">
    <source>
        <dbReference type="EMBL" id="MBM6575871.1"/>
    </source>
</evidence>
<evidence type="ECO:0000256" key="2">
    <source>
        <dbReference type="ARBA" id="ARBA00004370"/>
    </source>
</evidence>
<evidence type="ECO:0000256" key="4">
    <source>
        <dbReference type="ARBA" id="ARBA00022553"/>
    </source>
</evidence>
<evidence type="ECO:0000256" key="7">
    <source>
        <dbReference type="ARBA" id="ARBA00022777"/>
    </source>
</evidence>
<accession>A0ABS2D4M1</accession>
<dbReference type="RefSeq" id="WP_204195984.1">
    <property type="nucleotide sequence ID" value="NZ_JAFEMC010000001.1"/>
</dbReference>
<evidence type="ECO:0000256" key="12">
    <source>
        <dbReference type="SAM" id="Phobius"/>
    </source>
</evidence>
<feature type="transmembrane region" description="Helical" evidence="12">
    <location>
        <begin position="12"/>
        <end position="35"/>
    </location>
</feature>
<feature type="domain" description="Histidine kinase" evidence="13">
    <location>
        <begin position="250"/>
        <end position="448"/>
    </location>
</feature>
<gene>
    <name evidence="15" type="ORF">ILT43_05760</name>
</gene>
<dbReference type="SMART" id="SM00387">
    <property type="entry name" value="HATPase_c"/>
    <property type="match status" value="1"/>
</dbReference>
<dbReference type="GO" id="GO:0016301">
    <property type="term" value="F:kinase activity"/>
    <property type="evidence" value="ECO:0007669"/>
    <property type="project" value="UniProtKB-KW"/>
</dbReference>
<dbReference type="PROSITE" id="PS50885">
    <property type="entry name" value="HAMP"/>
    <property type="match status" value="1"/>
</dbReference>
<dbReference type="SUPFAM" id="SSF55874">
    <property type="entry name" value="ATPase domain of HSP90 chaperone/DNA topoisomerase II/histidine kinase"/>
    <property type="match status" value="1"/>
</dbReference>
<organism evidence="15 16">
    <name type="scientific">Sphingomonas longa</name>
    <dbReference type="NCBI Taxonomy" id="2778730"/>
    <lineage>
        <taxon>Bacteria</taxon>
        <taxon>Pseudomonadati</taxon>
        <taxon>Pseudomonadota</taxon>
        <taxon>Alphaproteobacteria</taxon>
        <taxon>Sphingomonadales</taxon>
        <taxon>Sphingomonadaceae</taxon>
        <taxon>Sphingomonas</taxon>
    </lineage>
</organism>
<dbReference type="PANTHER" id="PTHR45436">
    <property type="entry name" value="SENSOR HISTIDINE KINASE YKOH"/>
    <property type="match status" value="1"/>
</dbReference>
<evidence type="ECO:0000256" key="1">
    <source>
        <dbReference type="ARBA" id="ARBA00000085"/>
    </source>
</evidence>